<gene>
    <name evidence="1" type="ORF">01orf_00103</name>
</gene>
<organism evidence="1 2">
    <name type="scientific">Orf virus</name>
    <name type="common">ORFV</name>
    <dbReference type="NCBI Taxonomy" id="10258"/>
    <lineage>
        <taxon>Viruses</taxon>
        <taxon>Varidnaviria</taxon>
        <taxon>Bamfordvirae</taxon>
        <taxon>Nucleocytoviricota</taxon>
        <taxon>Pokkesviricetes</taxon>
        <taxon>Chitovirales</taxon>
        <taxon>Poxviridae</taxon>
        <taxon>Chordopoxvirinae</taxon>
        <taxon>Parapoxvirus</taxon>
        <taxon>Parapoxvirus orf</taxon>
    </lineage>
</organism>
<accession>A0A6M6A9P8</accession>
<evidence type="ECO:0000313" key="1">
    <source>
        <dbReference type="EMBL" id="QJX15530.1"/>
    </source>
</evidence>
<organismHost>
    <name type="scientific">Homo sapiens</name>
    <name type="common">Human</name>
    <dbReference type="NCBI Taxonomy" id="9606"/>
</organismHost>
<dbReference type="EMBL" id="MN454854">
    <property type="protein sequence ID" value="QJX15530.1"/>
    <property type="molecule type" value="Genomic_DNA"/>
</dbReference>
<sequence>MAQMLVNTDSTDTRDATGHEARFSVSKHCLFGVLQQPIY</sequence>
<organismHost>
    <name type="scientific">Capra hircus</name>
    <name type="common">Goat</name>
    <dbReference type="NCBI Taxonomy" id="9925"/>
</organismHost>
<protein>
    <submittedName>
        <fullName evidence="1">Uncharacterized protein</fullName>
    </submittedName>
</protein>
<name>A0A6M6A9P8_ORFV</name>
<proteinExistence type="predicted"/>
<reference evidence="1 2" key="1">
    <citation type="submission" date="2019-09" db="EMBL/GenBank/DDBJ databases">
        <title>Whole-Genome Sequence of Orf Virus Derived from Cell Culture Infected with Contagious Ecthyma Vaccine.</title>
        <authorList>
            <person name="Heare D."/>
            <person name="Little S.V."/>
            <person name="Konganti K."/>
            <person name="Hillhouse A."/>
            <person name="Lawhon S.D."/>
        </authorList>
    </citation>
    <scope>NUCLEOTIDE SEQUENCE [LARGE SCALE GENOMIC DNA]</scope>
    <source>
        <strain evidence="1 2">TVL</strain>
    </source>
</reference>
<evidence type="ECO:0000313" key="2">
    <source>
        <dbReference type="Proteomes" id="UP000502189"/>
    </source>
</evidence>
<organismHost>
    <name type="scientific">Ovis aries</name>
    <name type="common">Sheep</name>
    <dbReference type="NCBI Taxonomy" id="9940"/>
</organismHost>
<dbReference type="Proteomes" id="UP000502189">
    <property type="component" value="Genome"/>
</dbReference>